<reference evidence="1 2" key="1">
    <citation type="submission" date="2016-10" db="EMBL/GenBank/DDBJ databases">
        <authorList>
            <person name="de Groot N.N."/>
        </authorList>
    </citation>
    <scope>NUCLEOTIDE SEQUENCE [LARGE SCALE GENOMIC DNA]</scope>
    <source>
        <strain evidence="1 2">CGMCC 1.8925</strain>
    </source>
</reference>
<evidence type="ECO:0000313" key="1">
    <source>
        <dbReference type="EMBL" id="SCX87436.1"/>
    </source>
</evidence>
<dbReference type="Proteomes" id="UP000199502">
    <property type="component" value="Unassembled WGS sequence"/>
</dbReference>
<evidence type="ECO:0000313" key="2">
    <source>
        <dbReference type="Proteomes" id="UP000199502"/>
    </source>
</evidence>
<accession>A0A1G5BBD7</accession>
<proteinExistence type="predicted"/>
<name>A0A1G5BBD7_9RHOB</name>
<dbReference type="STRING" id="336292.SAMN05660710_00073"/>
<protein>
    <submittedName>
        <fullName evidence="1">Uncharacterized protein</fullName>
    </submittedName>
</protein>
<sequence>MNAILRQALSIQPQEAPQAPALSDLIPARARALGCIDFEDYCDLIDREATAHLSGANLVRISRLRQQRRPRAFFDRNYGLHGLSVCLNRNRTMFAKVDAADWIEMQEMGANGLWQGLDTFYGIYVYTALPLKRQAATEKVPTARLILDLKPHEQVRFLDGDPLNLRRYNLAVSEQSSIGRPARHDARQVAQEAAAHRTEMVSSRRTFDALR</sequence>
<organism evidence="1 2">
    <name type="scientific">Paracoccus tibetensis</name>
    <dbReference type="NCBI Taxonomy" id="336292"/>
    <lineage>
        <taxon>Bacteria</taxon>
        <taxon>Pseudomonadati</taxon>
        <taxon>Pseudomonadota</taxon>
        <taxon>Alphaproteobacteria</taxon>
        <taxon>Rhodobacterales</taxon>
        <taxon>Paracoccaceae</taxon>
        <taxon>Paracoccus</taxon>
    </lineage>
</organism>
<dbReference type="OrthoDB" id="8481793at2"/>
<keyword evidence="2" id="KW-1185">Reference proteome</keyword>
<gene>
    <name evidence="1" type="ORF">SAMN05660710_00073</name>
</gene>
<dbReference type="EMBL" id="FMVT01000001">
    <property type="protein sequence ID" value="SCX87436.1"/>
    <property type="molecule type" value="Genomic_DNA"/>
</dbReference>
<dbReference type="RefSeq" id="WP_090739542.1">
    <property type="nucleotide sequence ID" value="NZ_FMVT01000001.1"/>
</dbReference>
<dbReference type="AlphaFoldDB" id="A0A1G5BBD7"/>